<dbReference type="EMBL" id="JADCNM010000631">
    <property type="protein sequence ID" value="KAG0445968.1"/>
    <property type="molecule type" value="Genomic_DNA"/>
</dbReference>
<comment type="caution">
    <text evidence="2">The sequence shown here is derived from an EMBL/GenBank/DDBJ whole genome shotgun (WGS) entry which is preliminary data.</text>
</comment>
<dbReference type="EMBL" id="JADCNL010000630">
    <property type="protein sequence ID" value="KAG0445957.1"/>
    <property type="molecule type" value="Genomic_DNA"/>
</dbReference>
<dbReference type="AlphaFoldDB" id="A0A835P6T4"/>
<dbReference type="Proteomes" id="UP000639772">
    <property type="component" value="Unassembled WGS sequence"/>
</dbReference>
<reference evidence="3 4" key="1">
    <citation type="journal article" date="2020" name="Nat. Food">
        <title>A phased Vanilla planifolia genome enables genetic improvement of flavour and production.</title>
        <authorList>
            <person name="Hasing T."/>
            <person name="Tang H."/>
            <person name="Brym M."/>
            <person name="Khazi F."/>
            <person name="Huang T."/>
            <person name="Chambers A.H."/>
        </authorList>
    </citation>
    <scope>NUCLEOTIDE SEQUENCE [LARGE SCALE GENOMIC DNA]</scope>
    <source>
        <tissue evidence="2">Leaf</tissue>
    </source>
</reference>
<evidence type="ECO:0000313" key="2">
    <source>
        <dbReference type="EMBL" id="KAG0445968.1"/>
    </source>
</evidence>
<sequence>MKQSMVGTGQSPDGGIARSPQILVLRLVGGVSSFDQLRTEVLRRPAPKNFVRDDSRGRRQPQFKQTIQVSTTGTIFIGINGRLFVTGFGAGLEVLAVWNTAEREA</sequence>
<dbReference type="Proteomes" id="UP000636800">
    <property type="component" value="Unassembled WGS sequence"/>
</dbReference>
<accession>A0A835P6T4</accession>
<gene>
    <name evidence="1" type="ORF">HPP92_029068</name>
    <name evidence="2" type="ORF">HPP92_029079</name>
</gene>
<protein>
    <submittedName>
        <fullName evidence="2">Uncharacterized protein</fullName>
    </submittedName>
</protein>
<evidence type="ECO:0000313" key="1">
    <source>
        <dbReference type="EMBL" id="KAG0445957.1"/>
    </source>
</evidence>
<keyword evidence="3" id="KW-1185">Reference proteome</keyword>
<evidence type="ECO:0000313" key="3">
    <source>
        <dbReference type="Proteomes" id="UP000636800"/>
    </source>
</evidence>
<proteinExistence type="predicted"/>
<name>A0A835P6T4_VANPL</name>
<organism evidence="2 4">
    <name type="scientific">Vanilla planifolia</name>
    <name type="common">Vanilla</name>
    <dbReference type="NCBI Taxonomy" id="51239"/>
    <lineage>
        <taxon>Eukaryota</taxon>
        <taxon>Viridiplantae</taxon>
        <taxon>Streptophyta</taxon>
        <taxon>Embryophyta</taxon>
        <taxon>Tracheophyta</taxon>
        <taxon>Spermatophyta</taxon>
        <taxon>Magnoliopsida</taxon>
        <taxon>Liliopsida</taxon>
        <taxon>Asparagales</taxon>
        <taxon>Orchidaceae</taxon>
        <taxon>Vanilloideae</taxon>
        <taxon>Vanilleae</taxon>
        <taxon>Vanilla</taxon>
    </lineage>
</organism>
<evidence type="ECO:0000313" key="4">
    <source>
        <dbReference type="Proteomes" id="UP000639772"/>
    </source>
</evidence>